<organism evidence="1 2">
    <name type="scientific">Myxococcus xanthus (strain DK1622)</name>
    <dbReference type="NCBI Taxonomy" id="246197"/>
    <lineage>
        <taxon>Bacteria</taxon>
        <taxon>Pseudomonadati</taxon>
        <taxon>Myxococcota</taxon>
        <taxon>Myxococcia</taxon>
        <taxon>Myxococcales</taxon>
        <taxon>Cystobacterineae</taxon>
        <taxon>Myxococcaceae</taxon>
        <taxon>Myxococcus</taxon>
    </lineage>
</organism>
<evidence type="ECO:0000313" key="1">
    <source>
        <dbReference type="EMBL" id="ABF88633.1"/>
    </source>
</evidence>
<reference evidence="1 2" key="1">
    <citation type="journal article" date="2006" name="Proc. Natl. Acad. Sci. U.S.A.">
        <title>Evolution of sensory complexity recorded in a myxobacterial genome.</title>
        <authorList>
            <person name="Goldman B.S."/>
            <person name="Nierman W.C."/>
            <person name="Kaiser D."/>
            <person name="Slater S.C."/>
            <person name="Durkin A.S."/>
            <person name="Eisen J.A."/>
            <person name="Ronning C.M."/>
            <person name="Barbazuk W.B."/>
            <person name="Blanchard M."/>
            <person name="Field C."/>
            <person name="Halling C."/>
            <person name="Hinkle G."/>
            <person name="Iartchuk O."/>
            <person name="Kim H.S."/>
            <person name="Mackenzie C."/>
            <person name="Madupu R."/>
            <person name="Miller N."/>
            <person name="Shvartsbeyn A."/>
            <person name="Sullivan S.A."/>
            <person name="Vaudin M."/>
            <person name="Wiegand R."/>
            <person name="Kaplan H.B."/>
        </authorList>
    </citation>
    <scope>NUCLEOTIDE SEQUENCE [LARGE SCALE GENOMIC DNA]</scope>
    <source>
        <strain evidence="2">DK1622</strain>
    </source>
</reference>
<dbReference type="EnsemblBacteria" id="ABF88633">
    <property type="protein sequence ID" value="ABF88633"/>
    <property type="gene ID" value="MXAN_7487"/>
</dbReference>
<dbReference type="HOGENOM" id="CLU_2807943_0_0_7"/>
<sequence length="67" mass="7016">MVRGAGAWVTGVSCSRAQPAADLVFDLALVPIGMWSASPQKRSSVVRVLTQVLAPHGARGTASTRLR</sequence>
<dbReference type="Proteomes" id="UP000002402">
    <property type="component" value="Chromosome"/>
</dbReference>
<accession>Q1CVI3</accession>
<dbReference type="AlphaFoldDB" id="Q1CVI3"/>
<keyword evidence="2" id="KW-1185">Reference proteome</keyword>
<proteinExistence type="predicted"/>
<evidence type="ECO:0000313" key="2">
    <source>
        <dbReference type="Proteomes" id="UP000002402"/>
    </source>
</evidence>
<name>Q1CVI3_MYXXD</name>
<dbReference type="EMBL" id="CP000113">
    <property type="protein sequence ID" value="ABF88633.1"/>
    <property type="molecule type" value="Genomic_DNA"/>
</dbReference>
<gene>
    <name evidence="1" type="ordered locus">MXAN_7487</name>
</gene>
<protein>
    <submittedName>
        <fullName evidence="1">Uncharacterized protein</fullName>
    </submittedName>
</protein>
<dbReference type="KEGG" id="mxa:MXAN_7487"/>